<dbReference type="EMBL" id="SAXA01000011">
    <property type="protein sequence ID" value="RXQ91494.1"/>
    <property type="molecule type" value="Genomic_DNA"/>
</dbReference>
<dbReference type="SUPFAM" id="SSF49464">
    <property type="entry name" value="Carboxypeptidase regulatory domain-like"/>
    <property type="match status" value="1"/>
</dbReference>
<dbReference type="InterPro" id="IPR008969">
    <property type="entry name" value="CarboxyPept-like_regulatory"/>
</dbReference>
<gene>
    <name evidence="9" type="ORF">EO244_12140</name>
</gene>
<comment type="caution">
    <text evidence="9">The sequence shown here is derived from an EMBL/GenBank/DDBJ whole genome shotgun (WGS) entry which is preliminary data.</text>
</comment>
<dbReference type="Gene3D" id="2.170.130.10">
    <property type="entry name" value="TonB-dependent receptor, plug domain"/>
    <property type="match status" value="1"/>
</dbReference>
<feature type="domain" description="TonB-dependent receptor plug" evidence="8">
    <location>
        <begin position="224"/>
        <end position="343"/>
    </location>
</feature>
<dbReference type="InterPro" id="IPR023996">
    <property type="entry name" value="TonB-dep_OMP_SusC/RagA"/>
</dbReference>
<organism evidence="9 10">
    <name type="scientific">Ancylomarina salipaludis</name>
    <dbReference type="NCBI Taxonomy" id="2501299"/>
    <lineage>
        <taxon>Bacteria</taxon>
        <taxon>Pseudomonadati</taxon>
        <taxon>Bacteroidota</taxon>
        <taxon>Bacteroidia</taxon>
        <taxon>Marinilabiliales</taxon>
        <taxon>Marinifilaceae</taxon>
        <taxon>Ancylomarina</taxon>
    </lineage>
</organism>
<keyword evidence="3 7" id="KW-1134">Transmembrane beta strand</keyword>
<dbReference type="PROSITE" id="PS52016">
    <property type="entry name" value="TONB_DEPENDENT_REC_3"/>
    <property type="match status" value="1"/>
</dbReference>
<keyword evidence="4 7" id="KW-0812">Transmembrane</keyword>
<dbReference type="OrthoDB" id="668629at2"/>
<evidence type="ECO:0000256" key="4">
    <source>
        <dbReference type="ARBA" id="ARBA00022692"/>
    </source>
</evidence>
<dbReference type="InterPro" id="IPR037066">
    <property type="entry name" value="Plug_dom_sf"/>
</dbReference>
<evidence type="ECO:0000256" key="1">
    <source>
        <dbReference type="ARBA" id="ARBA00004571"/>
    </source>
</evidence>
<protein>
    <submittedName>
        <fullName evidence="9">SusC/RagA family TonB-linked outer membrane protein</fullName>
    </submittedName>
</protein>
<evidence type="ECO:0000313" key="10">
    <source>
        <dbReference type="Proteomes" id="UP000289703"/>
    </source>
</evidence>
<evidence type="ECO:0000256" key="6">
    <source>
        <dbReference type="ARBA" id="ARBA00023237"/>
    </source>
</evidence>
<accession>A0A4V1MZX8</accession>
<evidence type="ECO:0000256" key="2">
    <source>
        <dbReference type="ARBA" id="ARBA00022448"/>
    </source>
</evidence>
<name>A0A4V1MZX8_9BACT</name>
<evidence type="ECO:0000256" key="3">
    <source>
        <dbReference type="ARBA" id="ARBA00022452"/>
    </source>
</evidence>
<evidence type="ECO:0000259" key="8">
    <source>
        <dbReference type="Pfam" id="PF07715"/>
    </source>
</evidence>
<keyword evidence="2 7" id="KW-0813">Transport</keyword>
<dbReference type="GO" id="GO:0009279">
    <property type="term" value="C:cell outer membrane"/>
    <property type="evidence" value="ECO:0007669"/>
    <property type="project" value="UniProtKB-SubCell"/>
</dbReference>
<comment type="subcellular location">
    <subcellularLocation>
        <location evidence="1 7">Cell outer membrane</location>
        <topology evidence="1 7">Multi-pass membrane protein</topology>
    </subcellularLocation>
</comment>
<reference evidence="9 10" key="1">
    <citation type="submission" date="2019-01" db="EMBL/GenBank/DDBJ databases">
        <title>Ancylomarina salipaludis sp. nov., isolated from a salt marsh.</title>
        <authorList>
            <person name="Yoon J.-H."/>
        </authorList>
    </citation>
    <scope>NUCLEOTIDE SEQUENCE [LARGE SCALE GENOMIC DNA]</scope>
    <source>
        <strain evidence="9 10">SHSM-M15</strain>
    </source>
</reference>
<dbReference type="InterPro" id="IPR023997">
    <property type="entry name" value="TonB-dep_OMP_SusC/RagA_CS"/>
</dbReference>
<keyword evidence="5 7" id="KW-0472">Membrane</keyword>
<dbReference type="AlphaFoldDB" id="A0A4V1MZX8"/>
<dbReference type="InterPro" id="IPR039426">
    <property type="entry name" value="TonB-dep_rcpt-like"/>
</dbReference>
<dbReference type="Gene3D" id="2.60.40.1120">
    <property type="entry name" value="Carboxypeptidase-like, regulatory domain"/>
    <property type="match status" value="1"/>
</dbReference>
<dbReference type="SUPFAM" id="SSF56935">
    <property type="entry name" value="Porins"/>
    <property type="match status" value="1"/>
</dbReference>
<dbReference type="Pfam" id="PF13715">
    <property type="entry name" value="CarbopepD_reg_2"/>
    <property type="match status" value="1"/>
</dbReference>
<dbReference type="RefSeq" id="WP_129254946.1">
    <property type="nucleotide sequence ID" value="NZ_SAXA01000011.1"/>
</dbReference>
<proteinExistence type="inferred from homology"/>
<dbReference type="Pfam" id="PF07715">
    <property type="entry name" value="Plug"/>
    <property type="match status" value="1"/>
</dbReference>
<evidence type="ECO:0000256" key="5">
    <source>
        <dbReference type="ARBA" id="ARBA00023136"/>
    </source>
</evidence>
<dbReference type="InterPro" id="IPR036942">
    <property type="entry name" value="Beta-barrel_TonB_sf"/>
</dbReference>
<dbReference type="NCBIfam" id="TIGR04057">
    <property type="entry name" value="SusC_RagA_signa"/>
    <property type="match status" value="1"/>
</dbReference>
<dbReference type="Proteomes" id="UP000289703">
    <property type="component" value="Unassembled WGS sequence"/>
</dbReference>
<keyword evidence="10" id="KW-1185">Reference proteome</keyword>
<evidence type="ECO:0000313" key="9">
    <source>
        <dbReference type="EMBL" id="RXQ91494.1"/>
    </source>
</evidence>
<dbReference type="NCBIfam" id="TIGR04056">
    <property type="entry name" value="OMP_RagA_SusC"/>
    <property type="match status" value="1"/>
</dbReference>
<dbReference type="Gene3D" id="2.40.170.20">
    <property type="entry name" value="TonB-dependent receptor, beta-barrel domain"/>
    <property type="match status" value="1"/>
</dbReference>
<evidence type="ECO:0000256" key="7">
    <source>
        <dbReference type="PROSITE-ProRule" id="PRU01360"/>
    </source>
</evidence>
<comment type="similarity">
    <text evidence="7">Belongs to the TonB-dependent receptor family.</text>
</comment>
<sequence>MKKIRKWRCLSPTIGKIARIMKISVFLVLVSSLQLTASVMLGQQVRVSTGEMAIREVFKEFKSQTGVFFMYNESDVSLDLTVELNFSQTSLKDALENICSQASLNYEIVDDYVLIKKKVLSADISVQKKEKEIKGKVIDEKGLPLPGASIVVKGTTIGVSTNFDGEFTLKIPDAEKVIITISSIGYKEQEITVSNKDYFDIQLHPDNEMIGEVVVTGYFNKAKESFTGTTVAVSSEELEKLGNVDVFTAIQSFDASFKIVENDLMGSDPNSMPNIQIRGQASFPGISETELKGNTNMPTFILDGFEVSAQKVFDIDKNRIASITILKDASATAIYGSRAANGVVVIETKKPLAGKMQVTYNSSIDISLPDLSDYNLLNAQEKLEAEKLAGVYDTWSKDFTGMANQMELDALYNKRLLAVKSGVDTYWLAKPLQTSVGQMHSLFLEGGDEFMRYGLEMSYNKNVGVMKGSGRDRYNTGIYLQYNTKNIVFKNKLDVTYVKAKNSPYGNFSQYVRLNPYYRPTDDKGNMVFKLGEGEIGSQIQQYNPLYEAENFDSFDRNEYIDVRNNLSVDWKITSELRLKGNASISKKFANAESFVSPGSVQFIGFEEKDFFQRGSYTISDTKTTNLDANVVLSYFKNFNNHVINAVLGGEIQSKQDFNEGYTAVGFLNDKLSHINFANQFRPNSKPTGYDSKSRLAGSFLSFNYSYDNRYLFDASSRIDGSSKFGKLQQTAPFWSIGTGWNMHNEEFMKDNFFLSSLKLTANMGTSGNQNFDAYQAITTYNYLSDVRYGLLTGAVLKSLGNEDLKWQSTLSRNLGVEFGLLDERLKVVGNYYLNTTHDLLTNISVAPSLGFRSFNANMGDVDNEGYELRVQAFPIRNKENGMMLSFFANLRHNKNTIKKISNSLKAYNDKVIENMRKEIELDSDNDTTNDVALDDRTTTESVLQFKEGQSLNAIYAVKSMGIDPTTGKEILIKKDGSLTDVWSPEDLVVVGESTPKFEGFFGGAFDYKGFSLNYTFNYRLGGQIFNQTVIDRVENANIFENADKRVLEQRWARSGDHVPYKNIISKVKTRASSRFVEDDNSLSLTNLNLSYQLPDRIANSMSLSRVKLGVHLTDVFRLSSVEIERGIYYPFARKYSFSLKVNF</sequence>
<dbReference type="InterPro" id="IPR012910">
    <property type="entry name" value="Plug_dom"/>
</dbReference>
<keyword evidence="6 7" id="KW-0998">Cell outer membrane</keyword>